<comment type="subcellular location">
    <subcellularLocation>
        <location evidence="7">Cytoplasm</location>
    </subcellularLocation>
</comment>
<evidence type="ECO:0000256" key="4">
    <source>
        <dbReference type="ARBA" id="ARBA00022884"/>
    </source>
</evidence>
<dbReference type="PANTHER" id="PTHR17224">
    <property type="entry name" value="PEPTIDYL-TRNA HYDROLASE"/>
    <property type="match status" value="1"/>
</dbReference>
<dbReference type="AlphaFoldDB" id="B3QVV2"/>
<dbReference type="KEGG" id="cts:Ctha_0690"/>
<dbReference type="PROSITE" id="PS01195">
    <property type="entry name" value="PEPT_TRNA_HYDROL_1"/>
    <property type="match status" value="1"/>
</dbReference>
<dbReference type="Proteomes" id="UP000001208">
    <property type="component" value="Chromosome"/>
</dbReference>
<feature type="binding site" evidence="7">
    <location>
        <position position="24"/>
    </location>
    <ligand>
        <name>tRNA</name>
        <dbReference type="ChEBI" id="CHEBI:17843"/>
    </ligand>
</feature>
<dbReference type="Pfam" id="PF01195">
    <property type="entry name" value="Pept_tRNA_hydro"/>
    <property type="match status" value="1"/>
</dbReference>
<keyword evidence="11" id="KW-1185">Reference proteome</keyword>
<feature type="active site" description="Proton acceptor" evidence="7">
    <location>
        <position position="29"/>
    </location>
</feature>
<comment type="similarity">
    <text evidence="5 7 9">Belongs to the PTH family.</text>
</comment>
<evidence type="ECO:0000256" key="2">
    <source>
        <dbReference type="ARBA" id="ARBA00022555"/>
    </source>
</evidence>
<dbReference type="eggNOG" id="COG0193">
    <property type="taxonomic scope" value="Bacteria"/>
</dbReference>
<evidence type="ECO:0000256" key="1">
    <source>
        <dbReference type="ARBA" id="ARBA00013260"/>
    </source>
</evidence>
<dbReference type="PANTHER" id="PTHR17224:SF1">
    <property type="entry name" value="PEPTIDYL-TRNA HYDROLASE"/>
    <property type="match status" value="1"/>
</dbReference>
<dbReference type="FunFam" id="3.40.50.1470:FF:000001">
    <property type="entry name" value="Peptidyl-tRNA hydrolase"/>
    <property type="match status" value="1"/>
</dbReference>
<dbReference type="InterPro" id="IPR001328">
    <property type="entry name" value="Pept_tRNA_hydro"/>
</dbReference>
<evidence type="ECO:0000256" key="9">
    <source>
        <dbReference type="RuleBase" id="RU004320"/>
    </source>
</evidence>
<accession>B3QVV2</accession>
<feature type="site" description="Stabilizes the basic form of H active site to accept a proton" evidence="7">
    <location>
        <position position="101"/>
    </location>
</feature>
<dbReference type="InterPro" id="IPR018171">
    <property type="entry name" value="Pept_tRNA_hydro_CS"/>
</dbReference>
<keyword evidence="3 7" id="KW-0378">Hydrolase</keyword>
<dbReference type="STRING" id="517418.Ctha_0690"/>
<gene>
    <name evidence="7" type="primary">pth</name>
    <name evidence="10" type="ordered locus">Ctha_0690</name>
</gene>
<evidence type="ECO:0000256" key="6">
    <source>
        <dbReference type="ARBA" id="ARBA00050038"/>
    </source>
</evidence>
<sequence length="202" mass="22217">MIHSKKRYLIVKLIVGLGNPGSKYDGTRHNIGFEVVDALAARFGEDFRSGKGEYDFCKTKHRGEEVLLVKPTTYMNLSGKAVRHAMAFYKISILDILVICDDFNLPLGAVRIRPSGTDGGQNGLKNIIQLVGRNDFARLRVGIGAPKVQNASSFVLGKFGESELPIVEETARFCADAACSFLETDLSKTMTKFNRKAPEVTT</sequence>
<dbReference type="Gene3D" id="3.40.50.1470">
    <property type="entry name" value="Peptidyl-tRNA hydrolase"/>
    <property type="match status" value="1"/>
</dbReference>
<dbReference type="EMBL" id="CP001100">
    <property type="protein sequence ID" value="ACF13159.1"/>
    <property type="molecule type" value="Genomic_DNA"/>
</dbReference>
<protein>
    <recommendedName>
        <fullName evidence="6 7">Peptidyl-tRNA hydrolase</fullName>
        <shortName evidence="7">Pth</shortName>
        <ecNumber evidence="1 7">3.1.1.29</ecNumber>
    </recommendedName>
</protein>
<keyword evidence="4 7" id="KW-0694">RNA-binding</keyword>
<dbReference type="HOGENOM" id="CLU_062456_4_1_10"/>
<name>B3QVV2_CHLT3</name>
<dbReference type="GO" id="GO:0004045">
    <property type="term" value="F:peptidyl-tRNA hydrolase activity"/>
    <property type="evidence" value="ECO:0007669"/>
    <property type="project" value="UniProtKB-UniRule"/>
</dbReference>
<proteinExistence type="inferred from homology"/>
<evidence type="ECO:0000256" key="3">
    <source>
        <dbReference type="ARBA" id="ARBA00022801"/>
    </source>
</evidence>
<feature type="binding site" evidence="7">
    <location>
        <position position="76"/>
    </location>
    <ligand>
        <name>tRNA</name>
        <dbReference type="ChEBI" id="CHEBI:17843"/>
    </ligand>
</feature>
<dbReference type="EC" id="3.1.1.29" evidence="1 7"/>
<feature type="binding site" evidence="7">
    <location>
        <position position="74"/>
    </location>
    <ligand>
        <name>tRNA</name>
        <dbReference type="ChEBI" id="CHEBI:17843"/>
    </ligand>
</feature>
<feature type="site" description="Discriminates between blocked and unblocked aminoacyl-tRNA" evidence="7">
    <location>
        <position position="19"/>
    </location>
</feature>
<dbReference type="GO" id="GO:0006515">
    <property type="term" value="P:protein quality control for misfolded or incompletely synthesized proteins"/>
    <property type="evidence" value="ECO:0007669"/>
    <property type="project" value="UniProtKB-UniRule"/>
</dbReference>
<organism evidence="10 11">
    <name type="scientific">Chloroherpeton thalassium (strain ATCC 35110 / GB-78)</name>
    <dbReference type="NCBI Taxonomy" id="517418"/>
    <lineage>
        <taxon>Bacteria</taxon>
        <taxon>Pseudomonadati</taxon>
        <taxon>Chlorobiota</taxon>
        <taxon>Chlorobiia</taxon>
        <taxon>Chlorobiales</taxon>
        <taxon>Chloroherpetonaceae</taxon>
        <taxon>Chloroherpeton</taxon>
    </lineage>
</organism>
<feature type="binding site" evidence="7">
    <location>
        <position position="122"/>
    </location>
    <ligand>
        <name>tRNA</name>
        <dbReference type="ChEBI" id="CHEBI:17843"/>
    </ligand>
</feature>
<dbReference type="HAMAP" id="MF_00083">
    <property type="entry name" value="Pept_tRNA_hydro_bact"/>
    <property type="match status" value="1"/>
</dbReference>
<dbReference type="GO" id="GO:0072344">
    <property type="term" value="P:rescue of stalled ribosome"/>
    <property type="evidence" value="ECO:0007669"/>
    <property type="project" value="UniProtKB-UniRule"/>
</dbReference>
<dbReference type="NCBIfam" id="TIGR00447">
    <property type="entry name" value="pth"/>
    <property type="match status" value="1"/>
</dbReference>
<comment type="catalytic activity">
    <reaction evidence="7 8">
        <text>an N-acyl-L-alpha-aminoacyl-tRNA + H2O = an N-acyl-L-amino acid + a tRNA + H(+)</text>
        <dbReference type="Rhea" id="RHEA:54448"/>
        <dbReference type="Rhea" id="RHEA-COMP:10123"/>
        <dbReference type="Rhea" id="RHEA-COMP:13883"/>
        <dbReference type="ChEBI" id="CHEBI:15377"/>
        <dbReference type="ChEBI" id="CHEBI:15378"/>
        <dbReference type="ChEBI" id="CHEBI:59874"/>
        <dbReference type="ChEBI" id="CHEBI:78442"/>
        <dbReference type="ChEBI" id="CHEBI:138191"/>
        <dbReference type="EC" id="3.1.1.29"/>
    </reaction>
</comment>
<evidence type="ECO:0000313" key="10">
    <source>
        <dbReference type="EMBL" id="ACF13159.1"/>
    </source>
</evidence>
<dbReference type="CDD" id="cd00462">
    <property type="entry name" value="PTH"/>
    <property type="match status" value="1"/>
</dbReference>
<dbReference type="GO" id="GO:0005737">
    <property type="term" value="C:cytoplasm"/>
    <property type="evidence" value="ECO:0007669"/>
    <property type="project" value="UniProtKB-SubCell"/>
</dbReference>
<comment type="subunit">
    <text evidence="7">Monomer.</text>
</comment>
<evidence type="ECO:0000313" key="11">
    <source>
        <dbReference type="Proteomes" id="UP000001208"/>
    </source>
</evidence>
<evidence type="ECO:0000256" key="7">
    <source>
        <dbReference type="HAMAP-Rule" id="MF_00083"/>
    </source>
</evidence>
<reference evidence="10 11" key="1">
    <citation type="submission" date="2008-06" db="EMBL/GenBank/DDBJ databases">
        <title>Complete sequence of Chloroherpeton thalassium ATCC 35110.</title>
        <authorList>
            <consortium name="US DOE Joint Genome Institute"/>
            <person name="Lucas S."/>
            <person name="Copeland A."/>
            <person name="Lapidus A."/>
            <person name="Glavina del Rio T."/>
            <person name="Dalin E."/>
            <person name="Tice H."/>
            <person name="Bruce D."/>
            <person name="Goodwin L."/>
            <person name="Pitluck S."/>
            <person name="Schmutz J."/>
            <person name="Larimer F."/>
            <person name="Land M."/>
            <person name="Hauser L."/>
            <person name="Kyrpides N."/>
            <person name="Mikhailova N."/>
            <person name="Liu Z."/>
            <person name="Li T."/>
            <person name="Zhao F."/>
            <person name="Overmann J."/>
            <person name="Bryant D.A."/>
            <person name="Richardson P."/>
        </authorList>
    </citation>
    <scope>NUCLEOTIDE SEQUENCE [LARGE SCALE GENOMIC DNA]</scope>
    <source>
        <strain evidence="11">ATCC 35110 / GB-78</strain>
    </source>
</reference>
<keyword evidence="7" id="KW-0963">Cytoplasm</keyword>
<evidence type="ECO:0000256" key="5">
    <source>
        <dbReference type="ARBA" id="ARBA00038063"/>
    </source>
</evidence>
<comment type="function">
    <text evidence="7">Catalyzes the release of premature peptidyl moieties from peptidyl-tRNA molecules trapped in stalled 50S ribosomal subunits, and thus maintains levels of free tRNAs and 50S ribosomes.</text>
</comment>
<dbReference type="InterPro" id="IPR036416">
    <property type="entry name" value="Pept_tRNA_hydro_sf"/>
</dbReference>
<dbReference type="GO" id="GO:0000049">
    <property type="term" value="F:tRNA binding"/>
    <property type="evidence" value="ECO:0007669"/>
    <property type="project" value="UniProtKB-UniRule"/>
</dbReference>
<evidence type="ECO:0000256" key="8">
    <source>
        <dbReference type="RuleBase" id="RU000673"/>
    </source>
</evidence>
<dbReference type="SUPFAM" id="SSF53178">
    <property type="entry name" value="Peptidyl-tRNA hydrolase-like"/>
    <property type="match status" value="1"/>
</dbReference>
<comment type="function">
    <text evidence="7">Hydrolyzes ribosome-free peptidyl-tRNAs (with 1 or more amino acids incorporated), which drop off the ribosome during protein synthesis, or as a result of ribosome stalling.</text>
</comment>
<dbReference type="RefSeq" id="WP_012499243.1">
    <property type="nucleotide sequence ID" value="NC_011026.1"/>
</dbReference>
<keyword evidence="2 7" id="KW-0820">tRNA-binding</keyword>